<evidence type="ECO:0000256" key="1">
    <source>
        <dbReference type="ARBA" id="ARBA00008710"/>
    </source>
</evidence>
<sequence length="152" mass="16634">MTEIDKDKLSSDTDSLTDFNQKIIEEFRANGGTVSQFPGGALVLLHSTGARSGQPRLNPLAHLDIDGRTLVVGSYLGSDVDPAWVHNLRAHPRARVEIGNGGGTDARDVVARELAREERDALYPRIVAQAPVFADYQAKTDRVIPIFELVRT</sequence>
<evidence type="ECO:0000313" key="3">
    <source>
        <dbReference type="EMBL" id="MCK9876911.1"/>
    </source>
</evidence>
<dbReference type="InterPro" id="IPR004378">
    <property type="entry name" value="F420H2_quin_Rdtase"/>
</dbReference>
<comment type="similarity">
    <text evidence="1">Belongs to the F420H(2)-dependent quinone reductase family.</text>
</comment>
<dbReference type="Proteomes" id="UP001201873">
    <property type="component" value="Unassembled WGS sequence"/>
</dbReference>
<dbReference type="EMBL" id="JALKFT010000012">
    <property type="protein sequence ID" value="MCK9876911.1"/>
    <property type="molecule type" value="Genomic_DNA"/>
</dbReference>
<dbReference type="InterPro" id="IPR012349">
    <property type="entry name" value="Split_barrel_FMN-bd"/>
</dbReference>
<name>A0ABT0JZE8_9ACTN</name>
<keyword evidence="4" id="KW-1185">Reference proteome</keyword>
<protein>
    <submittedName>
        <fullName evidence="3">Nitroreductase family deazaflavin-dependent oxidoreductase</fullName>
    </submittedName>
</protein>
<dbReference type="SUPFAM" id="SSF50475">
    <property type="entry name" value="FMN-binding split barrel"/>
    <property type="match status" value="1"/>
</dbReference>
<evidence type="ECO:0000313" key="4">
    <source>
        <dbReference type="Proteomes" id="UP001201873"/>
    </source>
</evidence>
<comment type="caution">
    <text evidence="3">The sequence shown here is derived from an EMBL/GenBank/DDBJ whole genome shotgun (WGS) entry which is preliminary data.</text>
</comment>
<dbReference type="Pfam" id="PF04075">
    <property type="entry name" value="F420H2_quin_red"/>
    <property type="match status" value="1"/>
</dbReference>
<accession>A0ABT0JZE8</accession>
<reference evidence="3 4" key="1">
    <citation type="submission" date="2022-04" db="EMBL/GenBank/DDBJ databases">
        <title>Genome diversity in the genus Frankia.</title>
        <authorList>
            <person name="Carlos-Shanley C."/>
            <person name="Hahn D."/>
        </authorList>
    </citation>
    <scope>NUCLEOTIDE SEQUENCE [LARGE SCALE GENOMIC DNA]</scope>
    <source>
        <strain evidence="3 4">Ag45/Mut15</strain>
    </source>
</reference>
<proteinExistence type="inferred from homology"/>
<evidence type="ECO:0000256" key="2">
    <source>
        <dbReference type="ARBA" id="ARBA00049106"/>
    </source>
</evidence>
<dbReference type="PANTHER" id="PTHR39428:SF1">
    <property type="entry name" value="F420H(2)-DEPENDENT QUINONE REDUCTASE RV1261C"/>
    <property type="match status" value="1"/>
</dbReference>
<dbReference type="NCBIfam" id="TIGR00026">
    <property type="entry name" value="hi_GC_TIGR00026"/>
    <property type="match status" value="1"/>
</dbReference>
<dbReference type="RefSeq" id="WP_248825219.1">
    <property type="nucleotide sequence ID" value="NZ_JALKFT010000012.1"/>
</dbReference>
<organism evidence="3 4">
    <name type="scientific">Frankia umida</name>
    <dbReference type="NCBI Taxonomy" id="573489"/>
    <lineage>
        <taxon>Bacteria</taxon>
        <taxon>Bacillati</taxon>
        <taxon>Actinomycetota</taxon>
        <taxon>Actinomycetes</taxon>
        <taxon>Frankiales</taxon>
        <taxon>Frankiaceae</taxon>
        <taxon>Frankia</taxon>
    </lineage>
</organism>
<dbReference type="PANTHER" id="PTHR39428">
    <property type="entry name" value="F420H(2)-DEPENDENT QUINONE REDUCTASE RV1261C"/>
    <property type="match status" value="1"/>
</dbReference>
<gene>
    <name evidence="3" type="ORF">MXD59_14155</name>
</gene>
<dbReference type="Gene3D" id="2.30.110.10">
    <property type="entry name" value="Electron Transport, Fmn-binding Protein, Chain A"/>
    <property type="match status" value="1"/>
</dbReference>
<comment type="catalytic activity">
    <reaction evidence="2">
        <text>oxidized coenzyme F420-(gamma-L-Glu)(n) + a quinol + H(+) = reduced coenzyme F420-(gamma-L-Glu)(n) + a quinone</text>
        <dbReference type="Rhea" id="RHEA:39663"/>
        <dbReference type="Rhea" id="RHEA-COMP:12939"/>
        <dbReference type="Rhea" id="RHEA-COMP:14378"/>
        <dbReference type="ChEBI" id="CHEBI:15378"/>
        <dbReference type="ChEBI" id="CHEBI:24646"/>
        <dbReference type="ChEBI" id="CHEBI:132124"/>
        <dbReference type="ChEBI" id="CHEBI:133980"/>
        <dbReference type="ChEBI" id="CHEBI:139511"/>
    </reaction>
</comment>